<dbReference type="InterPro" id="IPR002034">
    <property type="entry name" value="AIPM/Hcit_synth_CS"/>
</dbReference>
<dbReference type="CDD" id="cd07940">
    <property type="entry name" value="DRE_TIM_IPMS"/>
    <property type="match status" value="1"/>
</dbReference>
<dbReference type="HOGENOM" id="CLU_022158_0_1_2"/>
<comment type="function">
    <text evidence="7">Catalyzes the condensation of pyruvate and acetyl-coenzyme A to form (R)-citramalate.</text>
</comment>
<dbReference type="EC" id="2.3.3.21" evidence="7"/>
<dbReference type="PROSITE" id="PS50991">
    <property type="entry name" value="PYR_CT"/>
    <property type="match status" value="1"/>
</dbReference>
<dbReference type="OrthoDB" id="6555at2157"/>
<reference evidence="10" key="1">
    <citation type="submission" date="2007-06" db="EMBL/GenBank/DDBJ databases">
        <title>Complete sequence of Methanococcus aeolicus Nankai-3.</title>
        <authorList>
            <consortium name="US DOE Joint Genome Institute"/>
            <person name="Copeland A."/>
            <person name="Lucas S."/>
            <person name="Lapidus A."/>
            <person name="Barry K."/>
            <person name="Glavina del Rio T."/>
            <person name="Dalin E."/>
            <person name="Tice H."/>
            <person name="Pitluck S."/>
            <person name="Chain P."/>
            <person name="Malfatti S."/>
            <person name="Shin M."/>
            <person name="Vergez L."/>
            <person name="Schmutz J."/>
            <person name="Larimer F."/>
            <person name="Land M."/>
            <person name="Hauser L."/>
            <person name="Kyrpides N."/>
            <person name="Lykidis A."/>
            <person name="Sieprawska-Lupa M."/>
            <person name="Whitman W.B."/>
            <person name="Richardson P."/>
        </authorList>
    </citation>
    <scope>NUCLEOTIDE SEQUENCE [LARGE SCALE GENOMIC DNA]</scope>
    <source>
        <strain evidence="10">Nankai-3</strain>
    </source>
</reference>
<dbReference type="EMBL" id="CP000743">
    <property type="protein sequence ID" value="ABR56259.1"/>
    <property type="molecule type" value="Genomic_DNA"/>
</dbReference>
<dbReference type="GeneID" id="5327082"/>
<evidence type="ECO:0000313" key="11">
    <source>
        <dbReference type="Proteomes" id="UP000001106"/>
    </source>
</evidence>
<dbReference type="STRING" id="419665.Maeo_0675"/>
<comment type="pathway">
    <text evidence="7">Amino-acid biosynthesis; L-isoleucine biosynthesis; 2-oxobutanoate from pyruvate: step 1/3.</text>
</comment>
<dbReference type="InterPro" id="IPR000891">
    <property type="entry name" value="PYR_CT"/>
</dbReference>
<keyword evidence="3 7" id="KW-0028">Amino-acid biosynthesis</keyword>
<dbReference type="NCBIfam" id="NF002085">
    <property type="entry name" value="PRK00915.1-2"/>
    <property type="match status" value="1"/>
</dbReference>
<keyword evidence="11" id="KW-1185">Reference proteome</keyword>
<dbReference type="GO" id="GO:0043714">
    <property type="term" value="F:(R)-citramalate synthase activity"/>
    <property type="evidence" value="ECO:0007669"/>
    <property type="project" value="UniProtKB-EC"/>
</dbReference>
<dbReference type="PANTHER" id="PTHR42880">
    <property type="entry name" value="HOMOCITRATE SYNTHASE"/>
    <property type="match status" value="1"/>
</dbReference>
<dbReference type="InterPro" id="IPR013785">
    <property type="entry name" value="Aldolase_TIM"/>
</dbReference>
<dbReference type="GO" id="GO:0009097">
    <property type="term" value="P:isoleucine biosynthetic process"/>
    <property type="evidence" value="ECO:0007669"/>
    <property type="project" value="UniProtKB-UniRule"/>
</dbReference>
<dbReference type="Gene3D" id="1.10.238.260">
    <property type="match status" value="1"/>
</dbReference>
<gene>
    <name evidence="7" type="primary">cimA</name>
    <name evidence="10" type="ordered locus">Maeo_0675</name>
</gene>
<dbReference type="Pfam" id="PF08502">
    <property type="entry name" value="LeuA_dimer"/>
    <property type="match status" value="1"/>
</dbReference>
<evidence type="ECO:0000256" key="2">
    <source>
        <dbReference type="ARBA" id="ARBA00011738"/>
    </source>
</evidence>
<evidence type="ECO:0000256" key="8">
    <source>
        <dbReference type="RuleBase" id="RU003523"/>
    </source>
</evidence>
<evidence type="ECO:0000256" key="7">
    <source>
        <dbReference type="HAMAP-Rule" id="MF_01028"/>
    </source>
</evidence>
<name>A6UUT7_META3</name>
<dbReference type="FunFam" id="3.20.20.70:FF:000010">
    <property type="entry name" value="2-isopropylmalate synthase"/>
    <property type="match status" value="1"/>
</dbReference>
<dbReference type="SUPFAM" id="SSF51569">
    <property type="entry name" value="Aldolase"/>
    <property type="match status" value="1"/>
</dbReference>
<dbReference type="Pfam" id="PF00682">
    <property type="entry name" value="HMGL-like"/>
    <property type="match status" value="1"/>
</dbReference>
<dbReference type="Gene3D" id="3.30.160.270">
    <property type="match status" value="1"/>
</dbReference>
<dbReference type="Proteomes" id="UP000001106">
    <property type="component" value="Chromosome"/>
</dbReference>
<dbReference type="SMART" id="SM00917">
    <property type="entry name" value="LeuA_dimer"/>
    <property type="match status" value="1"/>
</dbReference>
<dbReference type="PROSITE" id="PS00815">
    <property type="entry name" value="AIPM_HOMOCIT_SYNTH_1"/>
    <property type="match status" value="1"/>
</dbReference>
<accession>A6UUT7</accession>
<dbReference type="Gene3D" id="3.20.20.70">
    <property type="entry name" value="Aldolase class I"/>
    <property type="match status" value="1"/>
</dbReference>
<dbReference type="PANTHER" id="PTHR42880:SF2">
    <property type="entry name" value="(R)-CITRAMALATE SYNTHASE CIMA"/>
    <property type="match status" value="1"/>
</dbReference>
<dbReference type="InterPro" id="IPR013709">
    <property type="entry name" value="2-isopropylmalate_synth_dimer"/>
</dbReference>
<dbReference type="FunFam" id="1.10.238.260:FF:000001">
    <property type="entry name" value="2-isopropylmalate synthase"/>
    <property type="match status" value="1"/>
</dbReference>
<dbReference type="NCBIfam" id="TIGR02090">
    <property type="entry name" value="LEU1_arch"/>
    <property type="match status" value="1"/>
</dbReference>
<keyword evidence="6 7" id="KW-0100">Branched-chain amino acid biosynthesis</keyword>
<feature type="domain" description="Pyruvate carboxyltransferase" evidence="9">
    <location>
        <begin position="2"/>
        <end position="253"/>
    </location>
</feature>
<evidence type="ECO:0000259" key="9">
    <source>
        <dbReference type="PROSITE" id="PS50991"/>
    </source>
</evidence>
<dbReference type="Pfam" id="PF22617">
    <property type="entry name" value="HCS_D2"/>
    <property type="match status" value="1"/>
</dbReference>
<evidence type="ECO:0000256" key="5">
    <source>
        <dbReference type="ARBA" id="ARBA00022679"/>
    </source>
</evidence>
<sequence>MIKILDTTLRDGEQTPGVSLTPSEKLEIALKLDELNVDIIEAGSAITSKGEREGIKLISQQNLNAEICSFVRALPIDIDHALECDVDSVHLVVPTSELHMKYKLKKTSEETLQSALEAVQYGKDHGLIVELSAEDATRSDINFLIELFSKGAEIGADRACVCDTVGILTPEKSIELFKTLSNSINIPISAHCHNDFGMATANTLCAIRGGAKQCHLTINGIGERAGNSSLEEVVMALHNLYNEKTKIITEKLYETSRVVSRLMKLPVSPNKSLVGDNAFAHEAGIHVDGLMKHTSTYEPLSPEEVGNKRRIILGKHSGKSALKYKLNLMEVSLNNEEFEEVYSKIKNLGDLGKYISDIDLKTVINEVKGHKIDEKIILNELTVVSGNKITPLASIKLDFADEDNKHKSIIETAYGVGPVDASINALRKALSGFADISLIDYQVSSIGKGTDALVEVVVKLRRGNEVVEVKKSQSDIIRASVEAVMEGVNLLI</sequence>
<comment type="catalytic activity">
    <reaction evidence="7">
        <text>pyruvate + acetyl-CoA + H2O = (3R)-citramalate + CoA + H(+)</text>
        <dbReference type="Rhea" id="RHEA:19045"/>
        <dbReference type="ChEBI" id="CHEBI:15361"/>
        <dbReference type="ChEBI" id="CHEBI:15377"/>
        <dbReference type="ChEBI" id="CHEBI:15378"/>
        <dbReference type="ChEBI" id="CHEBI:30934"/>
        <dbReference type="ChEBI" id="CHEBI:57287"/>
        <dbReference type="ChEBI" id="CHEBI:57288"/>
        <dbReference type="EC" id="2.3.3.21"/>
    </reaction>
</comment>
<dbReference type="AlphaFoldDB" id="A6UUT7"/>
<dbReference type="InterPro" id="IPR036230">
    <property type="entry name" value="LeuA_allosteric_dom_sf"/>
</dbReference>
<evidence type="ECO:0000256" key="6">
    <source>
        <dbReference type="ARBA" id="ARBA00023304"/>
    </source>
</evidence>
<dbReference type="GO" id="GO:0009098">
    <property type="term" value="P:L-leucine biosynthetic process"/>
    <property type="evidence" value="ECO:0007669"/>
    <property type="project" value="InterPro"/>
</dbReference>
<protein>
    <recommendedName>
        <fullName evidence="7">Putative (R)-citramalate synthase CimA</fullName>
        <ecNumber evidence="7">2.3.3.21</ecNumber>
    </recommendedName>
</protein>
<proteinExistence type="inferred from homology"/>
<dbReference type="InterPro" id="IPR011830">
    <property type="entry name" value="LEU1_arch"/>
</dbReference>
<evidence type="ECO:0000256" key="3">
    <source>
        <dbReference type="ARBA" id="ARBA00022605"/>
    </source>
</evidence>
<dbReference type="UniPathway" id="UPA00047">
    <property type="reaction ID" value="UER00066"/>
</dbReference>
<dbReference type="InterPro" id="IPR024890">
    <property type="entry name" value="Citramalate_synthase_CimA"/>
</dbReference>
<dbReference type="HAMAP" id="MF_01028">
    <property type="entry name" value="CimA"/>
    <property type="match status" value="1"/>
</dbReference>
<dbReference type="InterPro" id="IPR054691">
    <property type="entry name" value="LeuA/HCS_post-cat"/>
</dbReference>
<keyword evidence="4 7" id="KW-0412">Isoleucine biosynthesis</keyword>
<dbReference type="KEGG" id="mae:Maeo_0675"/>
<organism evidence="10 11">
    <name type="scientific">Methanococcus aeolicus (strain ATCC BAA-1280 / DSM 17508 / OCM 812 / Nankai-3)</name>
    <dbReference type="NCBI Taxonomy" id="419665"/>
    <lineage>
        <taxon>Archaea</taxon>
        <taxon>Methanobacteriati</taxon>
        <taxon>Methanobacteriota</taxon>
        <taxon>Methanomada group</taxon>
        <taxon>Methanococci</taxon>
        <taxon>Methanococcales</taxon>
        <taxon>Methanococcaceae</taxon>
        <taxon>Methanococcus</taxon>
    </lineage>
</organism>
<keyword evidence="5 7" id="KW-0808">Transferase</keyword>
<evidence type="ECO:0000313" key="10">
    <source>
        <dbReference type="EMBL" id="ABR56259.1"/>
    </source>
</evidence>
<dbReference type="RefSeq" id="WP_011973391.1">
    <property type="nucleotide sequence ID" value="NC_009635.1"/>
</dbReference>
<comment type="similarity">
    <text evidence="1 7 8">Belongs to the alpha-IPM synthase/homocitrate synthase family.</text>
</comment>
<dbReference type="GO" id="GO:0003852">
    <property type="term" value="F:2-isopropylmalate synthase activity"/>
    <property type="evidence" value="ECO:0007669"/>
    <property type="project" value="InterPro"/>
</dbReference>
<dbReference type="eggNOG" id="arCOG02092">
    <property type="taxonomic scope" value="Archaea"/>
</dbReference>
<dbReference type="PROSITE" id="PS00816">
    <property type="entry name" value="AIPM_HOMOCIT_SYNTH_2"/>
    <property type="match status" value="1"/>
</dbReference>
<evidence type="ECO:0000256" key="4">
    <source>
        <dbReference type="ARBA" id="ARBA00022624"/>
    </source>
</evidence>
<dbReference type="SUPFAM" id="SSF110921">
    <property type="entry name" value="2-isopropylmalate synthase LeuA, allosteric (dimerisation) domain"/>
    <property type="match status" value="1"/>
</dbReference>
<comment type="subunit">
    <text evidence="2 7">Homodimer.</text>
</comment>
<evidence type="ECO:0000256" key="1">
    <source>
        <dbReference type="ARBA" id="ARBA00006154"/>
    </source>
</evidence>